<name>A0A0W0TZS7_9GAMM</name>
<comment type="caution">
    <text evidence="2">The sequence shown here is derived from an EMBL/GenBank/DDBJ whole genome shotgun (WGS) entry which is preliminary data.</text>
</comment>
<evidence type="ECO:0000313" key="3">
    <source>
        <dbReference type="Proteomes" id="UP000054785"/>
    </source>
</evidence>
<dbReference type="AlphaFoldDB" id="A0A0W0TZS7"/>
<evidence type="ECO:0000256" key="1">
    <source>
        <dbReference type="SAM" id="MobiDB-lite"/>
    </source>
</evidence>
<dbReference type="PATRIC" id="fig|45065.4.peg.966"/>
<sequence length="66" mass="7448">MSRPELNNEHDALPPEAMTQGSNPVPELRRDELNPDTYACERIMTRRAQQKQAPCVRSVYGTAVHA</sequence>
<proteinExistence type="predicted"/>
<dbReference type="Proteomes" id="UP000054785">
    <property type="component" value="Unassembled WGS sequence"/>
</dbReference>
<keyword evidence="3" id="KW-1185">Reference proteome</keyword>
<accession>A0A0W0TZS7</accession>
<protein>
    <submittedName>
        <fullName evidence="2">Uncharacterized protein</fullName>
    </submittedName>
</protein>
<gene>
    <name evidence="2" type="ORF">Lgee_0896</name>
</gene>
<organism evidence="2 3">
    <name type="scientific">Legionella geestiana</name>
    <dbReference type="NCBI Taxonomy" id="45065"/>
    <lineage>
        <taxon>Bacteria</taxon>
        <taxon>Pseudomonadati</taxon>
        <taxon>Pseudomonadota</taxon>
        <taxon>Gammaproteobacteria</taxon>
        <taxon>Legionellales</taxon>
        <taxon>Legionellaceae</taxon>
        <taxon>Legionella</taxon>
    </lineage>
</organism>
<evidence type="ECO:0000313" key="2">
    <source>
        <dbReference type="EMBL" id="KTD00991.1"/>
    </source>
</evidence>
<dbReference type="EMBL" id="LNYC01000031">
    <property type="protein sequence ID" value="KTD00991.1"/>
    <property type="molecule type" value="Genomic_DNA"/>
</dbReference>
<reference evidence="2 3" key="1">
    <citation type="submission" date="2015-11" db="EMBL/GenBank/DDBJ databases">
        <title>Genomic analysis of 38 Legionella species identifies large and diverse effector repertoires.</title>
        <authorList>
            <person name="Burstein D."/>
            <person name="Amaro F."/>
            <person name="Zusman T."/>
            <person name="Lifshitz Z."/>
            <person name="Cohen O."/>
            <person name="Gilbert J.A."/>
            <person name="Pupko T."/>
            <person name="Shuman H.A."/>
            <person name="Segal G."/>
        </authorList>
    </citation>
    <scope>NUCLEOTIDE SEQUENCE [LARGE SCALE GENOMIC DNA]</scope>
    <source>
        <strain evidence="2 3">ATCC 49504</strain>
    </source>
</reference>
<feature type="region of interest" description="Disordered" evidence="1">
    <location>
        <begin position="1"/>
        <end position="34"/>
    </location>
</feature>
<feature type="compositionally biased region" description="Basic and acidic residues" evidence="1">
    <location>
        <begin position="1"/>
        <end position="13"/>
    </location>
</feature>
<dbReference type="STRING" id="45065.Lgee_0896"/>